<dbReference type="SUPFAM" id="SSF81901">
    <property type="entry name" value="HCP-like"/>
    <property type="match status" value="1"/>
</dbReference>
<evidence type="ECO:0000313" key="2">
    <source>
        <dbReference type="Proteomes" id="UP000199308"/>
    </source>
</evidence>
<gene>
    <name evidence="1" type="ORF">SAMN05660429_02026</name>
</gene>
<sequence length="212" mass="24327">MSEQQSVIIRTMRTIFFFTLFIFSCHLLANDKLPSTIPELEKAALDGDSKALVQLGYKYFTGDGVDKDVVKAREYYLEATKYGESYAFNNLCNIYLYGEGVEVDYVVAFQYCREGAKLGNPSSMVMLGEMTANENGLFKDKRDIGMDLSYQFYEMAAKREHPHGQYMLGYYYENGIVTEKDLKVAKDWYTKAAEQNHISAKQAINRLKQLNH</sequence>
<proteinExistence type="predicted"/>
<dbReference type="InterPro" id="IPR011990">
    <property type="entry name" value="TPR-like_helical_dom_sf"/>
</dbReference>
<dbReference type="PANTHER" id="PTHR11102">
    <property type="entry name" value="SEL-1-LIKE PROTEIN"/>
    <property type="match status" value="1"/>
</dbReference>
<dbReference type="Gene3D" id="1.25.40.10">
    <property type="entry name" value="Tetratricopeptide repeat domain"/>
    <property type="match status" value="2"/>
</dbReference>
<evidence type="ECO:0000313" key="1">
    <source>
        <dbReference type="EMBL" id="SET51789.1"/>
    </source>
</evidence>
<evidence type="ECO:0008006" key="3">
    <source>
        <dbReference type="Google" id="ProtNLM"/>
    </source>
</evidence>
<dbReference type="SMART" id="SM00671">
    <property type="entry name" value="SEL1"/>
    <property type="match status" value="3"/>
</dbReference>
<organism evidence="1 2">
    <name type="scientific">Thalassotalea agarivorans</name>
    <name type="common">Thalassomonas agarivorans</name>
    <dbReference type="NCBI Taxonomy" id="349064"/>
    <lineage>
        <taxon>Bacteria</taxon>
        <taxon>Pseudomonadati</taxon>
        <taxon>Pseudomonadota</taxon>
        <taxon>Gammaproteobacteria</taxon>
        <taxon>Alteromonadales</taxon>
        <taxon>Colwelliaceae</taxon>
        <taxon>Thalassotalea</taxon>
    </lineage>
</organism>
<protein>
    <recommendedName>
        <fullName evidence="3">Sel1 repeat-containing protein</fullName>
    </recommendedName>
</protein>
<dbReference type="Pfam" id="PF08238">
    <property type="entry name" value="Sel1"/>
    <property type="match status" value="4"/>
</dbReference>
<dbReference type="AlphaFoldDB" id="A0A1I0F1W8"/>
<dbReference type="RefSeq" id="WP_093329755.1">
    <property type="nucleotide sequence ID" value="NZ_AP027363.1"/>
</dbReference>
<dbReference type="EMBL" id="FOHK01000008">
    <property type="protein sequence ID" value="SET51789.1"/>
    <property type="molecule type" value="Genomic_DNA"/>
</dbReference>
<dbReference type="Proteomes" id="UP000199308">
    <property type="component" value="Unassembled WGS sequence"/>
</dbReference>
<reference evidence="1 2" key="1">
    <citation type="submission" date="2016-10" db="EMBL/GenBank/DDBJ databases">
        <authorList>
            <person name="de Groot N.N."/>
        </authorList>
    </citation>
    <scope>NUCLEOTIDE SEQUENCE [LARGE SCALE GENOMIC DNA]</scope>
    <source>
        <strain evidence="1 2">DSM 19706</strain>
    </source>
</reference>
<accession>A0A1I0F1W8</accession>
<dbReference type="PANTHER" id="PTHR11102:SF147">
    <property type="entry name" value="SEL1L ADAPTOR SUBUNIT OF ERAD E3 UBIQUITIN LIGASE"/>
    <property type="match status" value="1"/>
</dbReference>
<dbReference type="InterPro" id="IPR050767">
    <property type="entry name" value="Sel1_AlgK"/>
</dbReference>
<name>A0A1I0F1W8_THASX</name>
<dbReference type="STRING" id="349064.SAMN05660429_02026"/>
<dbReference type="OrthoDB" id="8561742at2"/>
<keyword evidence="2" id="KW-1185">Reference proteome</keyword>
<dbReference type="InterPro" id="IPR006597">
    <property type="entry name" value="Sel1-like"/>
</dbReference>
<dbReference type="GO" id="GO:0036503">
    <property type="term" value="P:ERAD pathway"/>
    <property type="evidence" value="ECO:0007669"/>
    <property type="project" value="TreeGrafter"/>
</dbReference>